<evidence type="ECO:0000313" key="2">
    <source>
        <dbReference type="EMBL" id="GAX59419.1"/>
    </source>
</evidence>
<dbReference type="SMART" id="SM00938">
    <property type="entry name" value="P-II"/>
    <property type="match status" value="1"/>
</dbReference>
<dbReference type="GO" id="GO:0005829">
    <property type="term" value="C:cytosol"/>
    <property type="evidence" value="ECO:0007669"/>
    <property type="project" value="TreeGrafter"/>
</dbReference>
<dbReference type="InterPro" id="IPR011322">
    <property type="entry name" value="N-reg_PII-like_a/b"/>
</dbReference>
<evidence type="ECO:0000256" key="1">
    <source>
        <dbReference type="PIRSR" id="PIRSR602187-50"/>
    </source>
</evidence>
<dbReference type="PANTHER" id="PTHR30115:SF11">
    <property type="entry name" value="NITROGEN REGULATORY PROTEIN P-II HOMOLOG"/>
    <property type="match status" value="1"/>
</dbReference>
<proteinExistence type="predicted"/>
<dbReference type="OrthoDB" id="9802729at2"/>
<dbReference type="PRINTS" id="PR00340">
    <property type="entry name" value="PIIGLNB"/>
</dbReference>
<dbReference type="Pfam" id="PF00543">
    <property type="entry name" value="P-II"/>
    <property type="match status" value="1"/>
</dbReference>
<organism evidence="2 3">
    <name type="scientific">Candidatus Scalindua japonica</name>
    <dbReference type="NCBI Taxonomy" id="1284222"/>
    <lineage>
        <taxon>Bacteria</taxon>
        <taxon>Pseudomonadati</taxon>
        <taxon>Planctomycetota</taxon>
        <taxon>Candidatus Brocadiia</taxon>
        <taxon>Candidatus Brocadiales</taxon>
        <taxon>Candidatus Scalinduaceae</taxon>
        <taxon>Candidatus Scalindua</taxon>
    </lineage>
</organism>
<dbReference type="GO" id="GO:0030234">
    <property type="term" value="F:enzyme regulator activity"/>
    <property type="evidence" value="ECO:0007669"/>
    <property type="project" value="InterPro"/>
</dbReference>
<feature type="modified residue" description="O-UMP-tyrosine" evidence="1">
    <location>
        <position position="52"/>
    </location>
</feature>
<gene>
    <name evidence="2" type="ORF">SCALIN_C03_0076</name>
</gene>
<dbReference type="PANTHER" id="PTHR30115">
    <property type="entry name" value="NITROGEN REGULATORY PROTEIN P-II"/>
    <property type="match status" value="1"/>
</dbReference>
<dbReference type="RefSeq" id="WP_096892546.1">
    <property type="nucleotide sequence ID" value="NZ_BAOS01000003.1"/>
</dbReference>
<dbReference type="PROSITE" id="PS51343">
    <property type="entry name" value="PII_GLNB_DOM"/>
    <property type="match status" value="1"/>
</dbReference>
<evidence type="ECO:0000313" key="3">
    <source>
        <dbReference type="Proteomes" id="UP000218542"/>
    </source>
</evidence>
<dbReference type="GO" id="GO:0005524">
    <property type="term" value="F:ATP binding"/>
    <property type="evidence" value="ECO:0007669"/>
    <property type="project" value="TreeGrafter"/>
</dbReference>
<reference evidence="3" key="1">
    <citation type="journal article" date="2017" name="Environ. Microbiol. Rep.">
        <title>Genetic Diversity of Marine Anaerobic Ammonium-Oxidizing Bacteria as Revealed by Genomic and Proteomic Analyses of 'Candidatus Scalindua japonica'.</title>
        <authorList>
            <person name="Oshiki M."/>
            <person name="Mizuto K."/>
            <person name="Kimura Z."/>
            <person name="Kindaichi T."/>
            <person name="Satoh H."/>
            <person name="Okabe S."/>
        </authorList>
    </citation>
    <scope>NUCLEOTIDE SEQUENCE [LARGE SCALE GENOMIC DNA]</scope>
    <source>
        <strain evidence="3">husup-a2</strain>
    </source>
</reference>
<name>A0A286TU49_9BACT</name>
<comment type="caution">
    <text evidence="2">The sequence shown here is derived from an EMBL/GenBank/DDBJ whole genome shotgun (WGS) entry which is preliminary data.</text>
</comment>
<dbReference type="EMBL" id="BAOS01000003">
    <property type="protein sequence ID" value="GAX59419.1"/>
    <property type="molecule type" value="Genomic_DNA"/>
</dbReference>
<dbReference type="GO" id="GO:0006808">
    <property type="term" value="P:regulation of nitrogen utilization"/>
    <property type="evidence" value="ECO:0007669"/>
    <property type="project" value="InterPro"/>
</dbReference>
<dbReference type="AlphaFoldDB" id="A0A286TU49"/>
<keyword evidence="1" id="KW-0597">Phosphoprotein</keyword>
<keyword evidence="3" id="KW-1185">Reference proteome</keyword>
<accession>A0A286TU49</accession>
<dbReference type="InterPro" id="IPR015867">
    <property type="entry name" value="N-reg_PII/ATP_PRibTrfase_C"/>
</dbReference>
<dbReference type="Proteomes" id="UP000218542">
    <property type="component" value="Unassembled WGS sequence"/>
</dbReference>
<dbReference type="InterPro" id="IPR002187">
    <property type="entry name" value="N-reg_PII"/>
</dbReference>
<protein>
    <submittedName>
        <fullName evidence="2">Nitrogen regulatory protein P-II</fullName>
    </submittedName>
</protein>
<sequence length="124" mass="14158">MKLIKVILKPEKTMDLKDLLTNLGYHGITTKHTFGYGEDKKIVKQIYRGKVYEQRTDAVKREELEFVVADYRVKSVIDSIRSVTKTDEGGDGRVYVLPIEQSIHIHTGDRHIGDSTETGFYGDI</sequence>
<dbReference type="SUPFAM" id="SSF54913">
    <property type="entry name" value="GlnB-like"/>
    <property type="match status" value="1"/>
</dbReference>
<dbReference type="Gene3D" id="3.30.70.120">
    <property type="match status" value="1"/>
</dbReference>